<dbReference type="RefSeq" id="WP_207339652.1">
    <property type="nucleotide sequence ID" value="NZ_CP074405.1"/>
</dbReference>
<dbReference type="Pfam" id="PF13245">
    <property type="entry name" value="AAA_19"/>
    <property type="match status" value="1"/>
</dbReference>
<dbReference type="PANTHER" id="PTHR11070:SF45">
    <property type="entry name" value="DNA 3'-5' HELICASE"/>
    <property type="match status" value="1"/>
</dbReference>
<keyword evidence="1 5" id="KW-0547">Nucleotide-binding</keyword>
<name>A0ABX8D3X1_9CELL</name>
<evidence type="ECO:0000256" key="5">
    <source>
        <dbReference type="PROSITE-ProRule" id="PRU00560"/>
    </source>
</evidence>
<dbReference type="Gene3D" id="3.40.50.300">
    <property type="entry name" value="P-loop containing nucleotide triphosphate hydrolases"/>
    <property type="match status" value="2"/>
</dbReference>
<dbReference type="SUPFAM" id="SSF52540">
    <property type="entry name" value="P-loop containing nucleoside triphosphate hydrolases"/>
    <property type="match status" value="1"/>
</dbReference>
<keyword evidence="2 5" id="KW-0378">Hydrolase</keyword>
<dbReference type="PANTHER" id="PTHR11070">
    <property type="entry name" value="UVRD / RECB / PCRA DNA HELICASE FAMILY MEMBER"/>
    <property type="match status" value="1"/>
</dbReference>
<keyword evidence="3 5" id="KW-0347">Helicase</keyword>
<feature type="domain" description="UvrD-like helicase ATP-binding" evidence="7">
    <location>
        <begin position="181"/>
        <end position="530"/>
    </location>
</feature>
<reference evidence="8 9" key="1">
    <citation type="submission" date="2021-05" db="EMBL/GenBank/DDBJ databases">
        <title>Novel species in genus Cellulomonas.</title>
        <authorList>
            <person name="Zhang G."/>
        </authorList>
    </citation>
    <scope>NUCLEOTIDE SEQUENCE [LARGE SCALE GENOMIC DNA]</scope>
    <source>
        <strain evidence="9">zg-ZUI222</strain>
    </source>
</reference>
<dbReference type="InterPro" id="IPR000212">
    <property type="entry name" value="DNA_helicase_UvrD/REP"/>
</dbReference>
<evidence type="ECO:0000256" key="4">
    <source>
        <dbReference type="ARBA" id="ARBA00022840"/>
    </source>
</evidence>
<dbReference type="PROSITE" id="PS51198">
    <property type="entry name" value="UVRD_HELICASE_ATP_BIND"/>
    <property type="match status" value="1"/>
</dbReference>
<evidence type="ECO:0000256" key="2">
    <source>
        <dbReference type="ARBA" id="ARBA00022801"/>
    </source>
</evidence>
<gene>
    <name evidence="8" type="ORF">KG103_16990</name>
</gene>
<proteinExistence type="predicted"/>
<evidence type="ECO:0000313" key="9">
    <source>
        <dbReference type="Proteomes" id="UP000677804"/>
    </source>
</evidence>
<evidence type="ECO:0000256" key="1">
    <source>
        <dbReference type="ARBA" id="ARBA00022741"/>
    </source>
</evidence>
<dbReference type="InterPro" id="IPR014016">
    <property type="entry name" value="UvrD-like_ATP-bd"/>
</dbReference>
<evidence type="ECO:0000256" key="6">
    <source>
        <dbReference type="SAM" id="MobiDB-lite"/>
    </source>
</evidence>
<keyword evidence="4 5" id="KW-0067">ATP-binding</keyword>
<sequence length="801" mass="87759">MSLSLPRWAATRDDEQTYFDRVREIREAARESRALAYQSAANPKDRGRLKANADDDATLGAPEEAVAFLRIDLEDGETYYVGEHGISDEQRDRLVYSWKAPAMLRLRGASHSDPRGVARQRTFRTEPVNQIRDIDDVVLAELARQVVELGTSESALVSSDEFLQDELARTRSPEMQTIVRTIQAAQADVIAAPHDTLLVVQGGPGTGKTAIALHRVAALLFGPLREVADNEVLVVGPNRTFLKYISRVLPELGEEHVIQRDVGRLMSTSVTPNVVEDPAAARLKGDARMVEVIAQALTDRVRPVREDISFAFDDVSWRVTLSPRDVADILESVDRTPYTVGRARFRELLESAIATEARRRQKADGHWSRGSATPRPRPAEVEALVERVWPQLTPAAFLRDLFGSVERLLSAAGSTLGADEVRLLRRQASPRMSEQRWSKEDLPLLDHVTMEMTGETETYAHIVVDEVQDLSPMQLLALRRRSRDGSMTLVGDIAQSTGHWARDSWADIVELLASPRPRQHVELEYGYRVPRGVMEFAARLLPEAAPGVSAPTIVRDVEDSTHLHAVPTEDDQFTRVVEVVREHSSKGLFVGVVCPDAGRERLEDAFRAAHMHWQDADKGGLASAINVVSPGASKGLEFDAVVVVDPETIVDAGPQGLRMLYIALTRTTAYLDVVHVAGRLPRLLTDADAPAESGDEPETAPPAPSPNTGVLAGAIDPQVAGAGAAATVEGTELDAPRRLSRPRSTSARGSVRQRTVAMNAEHVLELLAEVAPPHLWEEILAEARARVAGEEVAGAEAQDSR</sequence>
<dbReference type="InterPro" id="IPR027785">
    <property type="entry name" value="UvrD-like_helicase_C"/>
</dbReference>
<feature type="region of interest" description="Disordered" evidence="6">
    <location>
        <begin position="734"/>
        <end position="753"/>
    </location>
</feature>
<protein>
    <submittedName>
        <fullName evidence="8">AAA family ATPase</fullName>
    </submittedName>
</protein>
<evidence type="ECO:0000256" key="3">
    <source>
        <dbReference type="ARBA" id="ARBA00022806"/>
    </source>
</evidence>
<evidence type="ECO:0000259" key="7">
    <source>
        <dbReference type="PROSITE" id="PS51198"/>
    </source>
</evidence>
<dbReference type="Pfam" id="PF13538">
    <property type="entry name" value="UvrD_C_2"/>
    <property type="match status" value="1"/>
</dbReference>
<evidence type="ECO:0000313" key="8">
    <source>
        <dbReference type="EMBL" id="QVI62084.1"/>
    </source>
</evidence>
<feature type="binding site" evidence="5">
    <location>
        <begin position="202"/>
        <end position="209"/>
    </location>
    <ligand>
        <name>ATP</name>
        <dbReference type="ChEBI" id="CHEBI:30616"/>
    </ligand>
</feature>
<keyword evidence="9" id="KW-1185">Reference proteome</keyword>
<dbReference type="Proteomes" id="UP000677804">
    <property type="component" value="Chromosome"/>
</dbReference>
<dbReference type="InterPro" id="IPR027417">
    <property type="entry name" value="P-loop_NTPase"/>
</dbReference>
<feature type="region of interest" description="Disordered" evidence="6">
    <location>
        <begin position="687"/>
        <end position="713"/>
    </location>
</feature>
<organism evidence="8 9">
    <name type="scientific">Cellulomonas wangleii</name>
    <dbReference type="NCBI Taxonomy" id="2816956"/>
    <lineage>
        <taxon>Bacteria</taxon>
        <taxon>Bacillati</taxon>
        <taxon>Actinomycetota</taxon>
        <taxon>Actinomycetes</taxon>
        <taxon>Micrococcales</taxon>
        <taxon>Cellulomonadaceae</taxon>
        <taxon>Cellulomonas</taxon>
    </lineage>
</organism>
<dbReference type="EMBL" id="CP074405">
    <property type="protein sequence ID" value="QVI62084.1"/>
    <property type="molecule type" value="Genomic_DNA"/>
</dbReference>
<accession>A0ABX8D3X1</accession>